<feature type="chain" id="PRO_5043867274" evidence="1">
    <location>
        <begin position="20"/>
        <end position="135"/>
    </location>
</feature>
<keyword evidence="1" id="KW-0732">Signal</keyword>
<organism evidence="2 3">
    <name type="scientific">Henosepilachna vigintioctopunctata</name>
    <dbReference type="NCBI Taxonomy" id="420089"/>
    <lineage>
        <taxon>Eukaryota</taxon>
        <taxon>Metazoa</taxon>
        <taxon>Ecdysozoa</taxon>
        <taxon>Arthropoda</taxon>
        <taxon>Hexapoda</taxon>
        <taxon>Insecta</taxon>
        <taxon>Pterygota</taxon>
        <taxon>Neoptera</taxon>
        <taxon>Endopterygota</taxon>
        <taxon>Coleoptera</taxon>
        <taxon>Polyphaga</taxon>
        <taxon>Cucujiformia</taxon>
        <taxon>Coccinelloidea</taxon>
        <taxon>Coccinellidae</taxon>
        <taxon>Epilachninae</taxon>
        <taxon>Epilachnini</taxon>
        <taxon>Henosepilachna</taxon>
    </lineage>
</organism>
<feature type="signal peptide" evidence="1">
    <location>
        <begin position="1"/>
        <end position="19"/>
    </location>
</feature>
<dbReference type="Proteomes" id="UP001431783">
    <property type="component" value="Unassembled WGS sequence"/>
</dbReference>
<evidence type="ECO:0000313" key="2">
    <source>
        <dbReference type="EMBL" id="KAK9878729.1"/>
    </source>
</evidence>
<proteinExistence type="predicted"/>
<sequence>MNILFFLCVFMLPLASVFSNDASIPNRESKLGGDPKFHFFRIGRGKESANPVGRDPSRVYTANDFESENKRSSDSNTALWFGPRLGVHKRDGHETPYTYILLNDGNEYRPEYSILPGKNFQVDDEYQSMVFEPIN</sequence>
<evidence type="ECO:0000313" key="3">
    <source>
        <dbReference type="Proteomes" id="UP001431783"/>
    </source>
</evidence>
<accession>A0AAW1UHB5</accession>
<dbReference type="AlphaFoldDB" id="A0AAW1UHB5"/>
<comment type="caution">
    <text evidence="2">The sequence shown here is derived from an EMBL/GenBank/DDBJ whole genome shotgun (WGS) entry which is preliminary data.</text>
</comment>
<gene>
    <name evidence="2" type="ORF">WA026_023606</name>
</gene>
<dbReference type="EMBL" id="JARQZJ010000056">
    <property type="protein sequence ID" value="KAK9878729.1"/>
    <property type="molecule type" value="Genomic_DNA"/>
</dbReference>
<reference evidence="2 3" key="1">
    <citation type="submission" date="2023-03" db="EMBL/GenBank/DDBJ databases">
        <title>Genome insight into feeding habits of ladybird beetles.</title>
        <authorList>
            <person name="Li H.-S."/>
            <person name="Huang Y.-H."/>
            <person name="Pang H."/>
        </authorList>
    </citation>
    <scope>NUCLEOTIDE SEQUENCE [LARGE SCALE GENOMIC DNA]</scope>
    <source>
        <strain evidence="2">SYSU_2023b</strain>
        <tissue evidence="2">Whole body</tissue>
    </source>
</reference>
<name>A0AAW1UHB5_9CUCU</name>
<evidence type="ECO:0000256" key="1">
    <source>
        <dbReference type="SAM" id="SignalP"/>
    </source>
</evidence>
<keyword evidence="3" id="KW-1185">Reference proteome</keyword>
<protein>
    <submittedName>
        <fullName evidence="2">Uncharacterized protein</fullName>
    </submittedName>
</protein>